<name>A0A178K3J1_9GAMM</name>
<proteinExistence type="predicted"/>
<dbReference type="RefSeq" id="WP_068335770.1">
    <property type="nucleotide sequence ID" value="NZ_LVHF01000033.1"/>
</dbReference>
<feature type="transmembrane region" description="Helical" evidence="1">
    <location>
        <begin position="27"/>
        <end position="56"/>
    </location>
</feature>
<protein>
    <submittedName>
        <fullName evidence="2">Uncharacterized protein</fullName>
    </submittedName>
</protein>
<keyword evidence="1" id="KW-0472">Membrane</keyword>
<reference evidence="2 3" key="1">
    <citation type="submission" date="2016-03" db="EMBL/GenBank/DDBJ databases">
        <title>Photobacterium proteolyticum sp. nov. a protease producing bacterium isolated from ocean sediments of Laizhou Bay.</title>
        <authorList>
            <person name="Li Y."/>
        </authorList>
    </citation>
    <scope>NUCLEOTIDE SEQUENCE [LARGE SCALE GENOMIC DNA]</scope>
    <source>
        <strain evidence="2 3">R-40508</strain>
    </source>
</reference>
<dbReference type="AlphaFoldDB" id="A0A178K3J1"/>
<keyword evidence="1" id="KW-1133">Transmembrane helix</keyword>
<accession>A0A178K3J1</accession>
<evidence type="ECO:0000256" key="1">
    <source>
        <dbReference type="SAM" id="Phobius"/>
    </source>
</evidence>
<evidence type="ECO:0000313" key="2">
    <source>
        <dbReference type="EMBL" id="OAN11283.1"/>
    </source>
</evidence>
<evidence type="ECO:0000313" key="3">
    <source>
        <dbReference type="Proteomes" id="UP000078503"/>
    </source>
</evidence>
<feature type="transmembrane region" description="Helical" evidence="1">
    <location>
        <begin position="68"/>
        <end position="87"/>
    </location>
</feature>
<sequence length="249" mass="28032">MDELKAAENNENRKVVTANIRELNSGWLIASFLLIALIANAIVAFVYVVAHVALHLKVPESKLGISKALWFIAIFSFSLTQCAFINGKSKFESHPEVQAWLSHSWRHEGKVDNYHRLIGQGFVPSEGESSYSLFYRSEDDVFLEFEQQVHHAVDRPSKCEALKADPSSTVHVGGLYTHEQHKLPAEKYCVYLHGEPSLVRVRVSDPNAVHLILKLMLTGKMATIDQLYLHPNGLPEQLEVLGYPYLPSN</sequence>
<keyword evidence="1" id="KW-0812">Transmembrane</keyword>
<dbReference type="EMBL" id="LVHF01000033">
    <property type="protein sequence ID" value="OAN11283.1"/>
    <property type="molecule type" value="Genomic_DNA"/>
</dbReference>
<organism evidence="2 3">
    <name type="scientific">Photobacterium jeanii</name>
    <dbReference type="NCBI Taxonomy" id="858640"/>
    <lineage>
        <taxon>Bacteria</taxon>
        <taxon>Pseudomonadati</taxon>
        <taxon>Pseudomonadota</taxon>
        <taxon>Gammaproteobacteria</taxon>
        <taxon>Vibrionales</taxon>
        <taxon>Vibrionaceae</taxon>
        <taxon>Photobacterium</taxon>
    </lineage>
</organism>
<keyword evidence="3" id="KW-1185">Reference proteome</keyword>
<comment type="caution">
    <text evidence="2">The sequence shown here is derived from an EMBL/GenBank/DDBJ whole genome shotgun (WGS) entry which is preliminary data.</text>
</comment>
<gene>
    <name evidence="2" type="ORF">A3K86_20215</name>
</gene>
<dbReference type="Proteomes" id="UP000078503">
    <property type="component" value="Unassembled WGS sequence"/>
</dbReference>